<dbReference type="Gene3D" id="1.20.120.450">
    <property type="entry name" value="dinb family like domain"/>
    <property type="match status" value="1"/>
</dbReference>
<gene>
    <name evidence="2" type="ORF">GCM10010470_22440</name>
</gene>
<proteinExistence type="predicted"/>
<name>A0ABN3VAT2_9PSEU</name>
<sequence>MPQTHRRDPGPPKTGPGEKQVLLGFLDYLRDSVIAKTHGVPEPQVRTPGVASGTNLLGLVKHLTHVERYWLLGHPIADWDATFRPAPEGVRGRRCRSRPGLRRRGVPRRGHRNRTRRAAAPSSSGLPFVAMHVECVAGDVSAASRATAAVSWRRRWPQSRETTGVSTHGCDRYPAPVRIPRSHPFRPARRHPPNPTMHRHLANAGEPMTHLSITTCGDHHICSGETPTRIGGVEESVEPGGAEDAGGGRR</sequence>
<organism evidence="2 3">
    <name type="scientific">Saccharopolyspora taberi</name>
    <dbReference type="NCBI Taxonomy" id="60895"/>
    <lineage>
        <taxon>Bacteria</taxon>
        <taxon>Bacillati</taxon>
        <taxon>Actinomycetota</taxon>
        <taxon>Actinomycetes</taxon>
        <taxon>Pseudonocardiales</taxon>
        <taxon>Pseudonocardiaceae</taxon>
        <taxon>Saccharopolyspora</taxon>
    </lineage>
</organism>
<dbReference type="Pfam" id="PF04978">
    <property type="entry name" value="MST"/>
    <property type="match status" value="1"/>
</dbReference>
<feature type="region of interest" description="Disordered" evidence="1">
    <location>
        <begin position="160"/>
        <end position="194"/>
    </location>
</feature>
<dbReference type="SUPFAM" id="SSF109854">
    <property type="entry name" value="DinB/YfiT-like putative metalloenzymes"/>
    <property type="match status" value="1"/>
</dbReference>
<feature type="region of interest" description="Disordered" evidence="1">
    <location>
        <begin position="87"/>
        <end position="123"/>
    </location>
</feature>
<evidence type="ECO:0000256" key="1">
    <source>
        <dbReference type="SAM" id="MobiDB-lite"/>
    </source>
</evidence>
<dbReference type="RefSeq" id="WP_425565039.1">
    <property type="nucleotide sequence ID" value="NZ_BAAAUX010000011.1"/>
</dbReference>
<feature type="region of interest" description="Disordered" evidence="1">
    <location>
        <begin position="227"/>
        <end position="250"/>
    </location>
</feature>
<accession>A0ABN3VAT2</accession>
<evidence type="ECO:0000313" key="2">
    <source>
        <dbReference type="EMBL" id="GAA2787499.1"/>
    </source>
</evidence>
<evidence type="ECO:0008006" key="4">
    <source>
        <dbReference type="Google" id="ProtNLM"/>
    </source>
</evidence>
<feature type="compositionally biased region" description="Basic residues" evidence="1">
    <location>
        <begin position="92"/>
        <end position="117"/>
    </location>
</feature>
<feature type="compositionally biased region" description="Basic residues" evidence="1">
    <location>
        <begin position="180"/>
        <end position="194"/>
    </location>
</feature>
<protein>
    <recommendedName>
        <fullName evidence="4">DUF664 domain-containing protein</fullName>
    </recommendedName>
</protein>
<dbReference type="EMBL" id="BAAAUX010000011">
    <property type="protein sequence ID" value="GAA2787499.1"/>
    <property type="molecule type" value="Genomic_DNA"/>
</dbReference>
<evidence type="ECO:0000313" key="3">
    <source>
        <dbReference type="Proteomes" id="UP001500979"/>
    </source>
</evidence>
<dbReference type="InterPro" id="IPR007061">
    <property type="entry name" value="MST-like"/>
</dbReference>
<comment type="caution">
    <text evidence="2">The sequence shown here is derived from an EMBL/GenBank/DDBJ whole genome shotgun (WGS) entry which is preliminary data.</text>
</comment>
<dbReference type="InterPro" id="IPR034660">
    <property type="entry name" value="DinB/YfiT-like"/>
</dbReference>
<keyword evidence="3" id="KW-1185">Reference proteome</keyword>
<dbReference type="Proteomes" id="UP001500979">
    <property type="component" value="Unassembled WGS sequence"/>
</dbReference>
<reference evidence="2 3" key="1">
    <citation type="journal article" date="2019" name="Int. J. Syst. Evol. Microbiol.">
        <title>The Global Catalogue of Microorganisms (GCM) 10K type strain sequencing project: providing services to taxonomists for standard genome sequencing and annotation.</title>
        <authorList>
            <consortium name="The Broad Institute Genomics Platform"/>
            <consortium name="The Broad Institute Genome Sequencing Center for Infectious Disease"/>
            <person name="Wu L."/>
            <person name="Ma J."/>
        </authorList>
    </citation>
    <scope>NUCLEOTIDE SEQUENCE [LARGE SCALE GENOMIC DNA]</scope>
    <source>
        <strain evidence="2 3">JCM 9383</strain>
    </source>
</reference>